<dbReference type="GO" id="GO:0044780">
    <property type="term" value="P:bacterial-type flagellum assembly"/>
    <property type="evidence" value="ECO:0007669"/>
    <property type="project" value="InterPro"/>
</dbReference>
<evidence type="ECO:0000256" key="1">
    <source>
        <dbReference type="ARBA" id="ARBA00004365"/>
    </source>
</evidence>
<keyword evidence="5" id="KW-0964">Secreted</keyword>
<evidence type="ECO:0000313" key="9">
    <source>
        <dbReference type="EMBL" id="AYJ85208.1"/>
    </source>
</evidence>
<dbReference type="RefSeq" id="WP_121151572.1">
    <property type="nucleotide sequence ID" value="NZ_CP032828.1"/>
</dbReference>
<geneLocation type="plasmid" evidence="9">
    <name>unnamed1</name>
</geneLocation>
<dbReference type="NCBIfam" id="TIGR02492">
    <property type="entry name" value="flgK_ends"/>
    <property type="match status" value="1"/>
</dbReference>
<dbReference type="SUPFAM" id="SSF64518">
    <property type="entry name" value="Phase 1 flagellin"/>
    <property type="match status" value="1"/>
</dbReference>
<name>A0A494TIE9_SPHPE</name>
<evidence type="ECO:0000256" key="6">
    <source>
        <dbReference type="ARBA" id="ARBA00023143"/>
    </source>
</evidence>
<gene>
    <name evidence="9" type="primary">flgK</name>
    <name evidence="9" type="ORF">D3Y57_04055</name>
</gene>
<evidence type="ECO:0000256" key="3">
    <source>
        <dbReference type="ARBA" id="ARBA00009677"/>
    </source>
</evidence>
<evidence type="ECO:0000256" key="5">
    <source>
        <dbReference type="ARBA" id="ARBA00022525"/>
    </source>
</evidence>
<dbReference type="InterPro" id="IPR002371">
    <property type="entry name" value="FlgK"/>
</dbReference>
<keyword evidence="9" id="KW-0969">Cilium</keyword>
<dbReference type="AlphaFoldDB" id="A0A494TIE9"/>
<comment type="similarity">
    <text evidence="3">Belongs to the flagella basal body rod proteins family.</text>
</comment>
<proteinExistence type="inferred from homology"/>
<keyword evidence="9" id="KW-0966">Cell projection</keyword>
<dbReference type="PANTHER" id="PTHR30033">
    <property type="entry name" value="FLAGELLAR HOOK-ASSOCIATED PROTEIN 1"/>
    <property type="match status" value="1"/>
</dbReference>
<keyword evidence="9" id="KW-0282">Flagellum</keyword>
<feature type="domain" description="Flagellar basal-body/hook protein C-terminal" evidence="7">
    <location>
        <begin position="404"/>
        <end position="440"/>
    </location>
</feature>
<dbReference type="Pfam" id="PF06429">
    <property type="entry name" value="Flg_bbr_C"/>
    <property type="match status" value="1"/>
</dbReference>
<keyword evidence="10" id="KW-1185">Reference proteome</keyword>
<evidence type="ECO:0000259" key="7">
    <source>
        <dbReference type="Pfam" id="PF06429"/>
    </source>
</evidence>
<dbReference type="GO" id="GO:0009424">
    <property type="term" value="C:bacterial-type flagellum hook"/>
    <property type="evidence" value="ECO:0007669"/>
    <property type="project" value="InterPro"/>
</dbReference>
<dbReference type="GO" id="GO:0005576">
    <property type="term" value="C:extracellular region"/>
    <property type="evidence" value="ECO:0007669"/>
    <property type="project" value="UniProtKB-SubCell"/>
</dbReference>
<organism evidence="9 10">
    <name type="scientific">Sphingomonas paeninsulae</name>
    <dbReference type="NCBI Taxonomy" id="2319844"/>
    <lineage>
        <taxon>Bacteria</taxon>
        <taxon>Pseudomonadati</taxon>
        <taxon>Pseudomonadota</taxon>
        <taxon>Alphaproteobacteria</taxon>
        <taxon>Sphingomonadales</taxon>
        <taxon>Sphingomonadaceae</taxon>
        <taxon>Sphingomonas</taxon>
    </lineage>
</organism>
<reference evidence="9 10" key="1">
    <citation type="submission" date="2018-09" db="EMBL/GenBank/DDBJ databases">
        <title>Sphingomonas peninsula sp. nov., isolated from fildes peninsula, Antarctic soil.</title>
        <authorList>
            <person name="Yingchao G."/>
        </authorList>
    </citation>
    <scope>NUCLEOTIDE SEQUENCE [LARGE SCALE GENOMIC DNA]</scope>
    <source>
        <strain evidence="9 10">YZ-8</strain>
        <plasmid evidence="9 10">unnamed1</plasmid>
    </source>
</reference>
<dbReference type="OrthoDB" id="7181295at2"/>
<dbReference type="InterPro" id="IPR010930">
    <property type="entry name" value="Flg_bb/hook_C_dom"/>
</dbReference>
<dbReference type="PANTHER" id="PTHR30033:SF1">
    <property type="entry name" value="FLAGELLAR HOOK-ASSOCIATED PROTEIN 1"/>
    <property type="match status" value="1"/>
</dbReference>
<evidence type="ECO:0000256" key="2">
    <source>
        <dbReference type="ARBA" id="ARBA00004613"/>
    </source>
</evidence>
<keyword evidence="6" id="KW-0975">Bacterial flagellum</keyword>
<evidence type="ECO:0000259" key="8">
    <source>
        <dbReference type="Pfam" id="PF22638"/>
    </source>
</evidence>
<evidence type="ECO:0000256" key="4">
    <source>
        <dbReference type="ARBA" id="ARBA00016244"/>
    </source>
</evidence>
<dbReference type="GO" id="GO:0005198">
    <property type="term" value="F:structural molecule activity"/>
    <property type="evidence" value="ECO:0007669"/>
    <property type="project" value="InterPro"/>
</dbReference>
<dbReference type="InterPro" id="IPR053927">
    <property type="entry name" value="FlgK_helical"/>
</dbReference>
<feature type="domain" description="Flagellar hook-associated protein FlgK helical" evidence="8">
    <location>
        <begin position="102"/>
        <end position="319"/>
    </location>
</feature>
<dbReference type="Pfam" id="PF22638">
    <property type="entry name" value="FlgK_D1"/>
    <property type="match status" value="1"/>
</dbReference>
<accession>A0A494TIE9</accession>
<dbReference type="EMBL" id="CP032828">
    <property type="protein sequence ID" value="AYJ85208.1"/>
    <property type="molecule type" value="Genomic_DNA"/>
</dbReference>
<protein>
    <recommendedName>
        <fullName evidence="4">Flagellar hook-associated protein 1</fullName>
    </recommendedName>
</protein>
<dbReference type="Proteomes" id="UP000276254">
    <property type="component" value="Plasmid unnamed1"/>
</dbReference>
<comment type="subcellular location">
    <subcellularLocation>
        <location evidence="1">Bacterial flagellum</location>
    </subcellularLocation>
    <subcellularLocation>
        <location evidence="2">Secreted</location>
    </subcellularLocation>
</comment>
<sequence length="442" mass="44532">MSGDLLAIGASAIRAYQTALGAVGDNVANAQTVGYARRTTQLTEGNASSKPNILYTNSTFFGGVDVAAINRATDMFRTSESRIAASAHGSAAAISNWMTVAENGLDDSATGVGASLAQVFAAGNTLAADPASRSSRSAFLTSITQTAQVISTSAGDLQRASVGIGDATRVAVDALNASMSSLATVNLAIRHTPPGTTGYNELSDQRDNLIDTIAQRLDVTVTVAPDGSATLASGNQPLVTNGTAAQMLAVTASDGRLSFSIANTPFTPISGELQGLATAANTVADRRASLDTVASDLTTALNQWQATGQTPAGTPGVALLTTTGGALGLSATVSNPDLVAAATTGAANGNALALSDLRASSGVEASWANIVSAQAQTTATAKTAEASTAARQSTADAARDSVEGVDLDREAADMLRFQQAYQAAARVIQAAKDTVDAIMKIS</sequence>
<dbReference type="KEGG" id="spha:D3Y57_04055"/>
<keyword evidence="9" id="KW-0614">Plasmid</keyword>
<evidence type="ECO:0000313" key="10">
    <source>
        <dbReference type="Proteomes" id="UP000276254"/>
    </source>
</evidence>